<evidence type="ECO:0000256" key="2">
    <source>
        <dbReference type="ARBA" id="ARBA00023125"/>
    </source>
</evidence>
<dbReference type="GO" id="GO:0003677">
    <property type="term" value="F:DNA binding"/>
    <property type="evidence" value="ECO:0007669"/>
    <property type="project" value="UniProtKB-KW"/>
</dbReference>
<evidence type="ECO:0000256" key="3">
    <source>
        <dbReference type="ARBA" id="ARBA00023163"/>
    </source>
</evidence>
<feature type="domain" description="NAC" evidence="5">
    <location>
        <begin position="11"/>
        <end position="157"/>
    </location>
</feature>
<evidence type="ECO:0000313" key="6">
    <source>
        <dbReference type="EMBL" id="CAL5058757.1"/>
    </source>
</evidence>
<dbReference type="PANTHER" id="PTHR31719:SF116">
    <property type="entry name" value="NAC DOMAIN-CONTAINING PROTEIN"/>
    <property type="match status" value="1"/>
</dbReference>
<dbReference type="Gene3D" id="2.170.150.80">
    <property type="entry name" value="NAC domain"/>
    <property type="match status" value="1"/>
</dbReference>
<accession>A0ABC9EJY5</accession>
<dbReference type="InterPro" id="IPR003441">
    <property type="entry name" value="NAC-dom"/>
</dbReference>
<gene>
    <name evidence="6" type="ORF">URODEC1_LOCUS96317</name>
</gene>
<dbReference type="PANTHER" id="PTHR31719">
    <property type="entry name" value="NAC TRANSCRIPTION FACTOR 56"/>
    <property type="match status" value="1"/>
</dbReference>
<dbReference type="InterPro" id="IPR036093">
    <property type="entry name" value="NAC_dom_sf"/>
</dbReference>
<dbReference type="Proteomes" id="UP001497457">
    <property type="component" value="Chromosome 4rd"/>
</dbReference>
<dbReference type="Pfam" id="PF02365">
    <property type="entry name" value="NAM"/>
    <property type="match status" value="1"/>
</dbReference>
<protein>
    <recommendedName>
        <fullName evidence="5">NAC domain-containing protein</fullName>
    </recommendedName>
</protein>
<evidence type="ECO:0000256" key="4">
    <source>
        <dbReference type="ARBA" id="ARBA00023242"/>
    </source>
</evidence>
<keyword evidence="3" id="KW-0804">Transcription</keyword>
<proteinExistence type="predicted"/>
<sequence length="395" mass="42849">MSSKAAEMLGHPPGLKFRPDDDELVEFFLLPRVRGELSWFPGVIVIDDDTAGNTHPSKLLERHGLAGDKDAYFFMHTTDAAARQDRHCAGGGRWVSQKPVPNGACIGGQEVQWRRVNLNLQPSRGKSGGGSNGWRARVAAAAANIGSSTCVYGLTAPGINQGYSAGAYFPIGQGMSASNQQLLDSTYYLPANTMPYMESEGIQATQLQPVQSSTWSIPFAASAAGADSYVEQAPLTTQQHQPVNQQLQPLQSFSGTCAYGSTTTVADQDSSAAAATDEENLEWFRDYGKDFLADAAEATTENAMMPQQMTSGEDEGNQQLLHGNYLPADGVPCMELQERLQTTRDQVIQDAQLQSVESSFWNIPSAAELFPQHGLDEQEKQFWRSIGVDTENIVC</sequence>
<keyword evidence="4" id="KW-0539">Nucleus</keyword>
<dbReference type="AlphaFoldDB" id="A0ABC9EJY5"/>
<evidence type="ECO:0000313" key="7">
    <source>
        <dbReference type="Proteomes" id="UP001497457"/>
    </source>
</evidence>
<dbReference type="PROSITE" id="PS51005">
    <property type="entry name" value="NAC"/>
    <property type="match status" value="1"/>
</dbReference>
<evidence type="ECO:0000256" key="1">
    <source>
        <dbReference type="ARBA" id="ARBA00023015"/>
    </source>
</evidence>
<organism evidence="6 7">
    <name type="scientific">Urochloa decumbens</name>
    <dbReference type="NCBI Taxonomy" id="240449"/>
    <lineage>
        <taxon>Eukaryota</taxon>
        <taxon>Viridiplantae</taxon>
        <taxon>Streptophyta</taxon>
        <taxon>Embryophyta</taxon>
        <taxon>Tracheophyta</taxon>
        <taxon>Spermatophyta</taxon>
        <taxon>Magnoliopsida</taxon>
        <taxon>Liliopsida</taxon>
        <taxon>Poales</taxon>
        <taxon>Poaceae</taxon>
        <taxon>PACMAD clade</taxon>
        <taxon>Panicoideae</taxon>
        <taxon>Panicodae</taxon>
        <taxon>Paniceae</taxon>
        <taxon>Melinidinae</taxon>
        <taxon>Urochloa</taxon>
    </lineage>
</organism>
<name>A0ABC9EJY5_9POAL</name>
<keyword evidence="2" id="KW-0238">DNA-binding</keyword>
<keyword evidence="7" id="KW-1185">Reference proteome</keyword>
<keyword evidence="1" id="KW-0805">Transcription regulation</keyword>
<evidence type="ECO:0000259" key="5">
    <source>
        <dbReference type="PROSITE" id="PS51005"/>
    </source>
</evidence>
<dbReference type="EMBL" id="OZ075114">
    <property type="protein sequence ID" value="CAL5058757.1"/>
    <property type="molecule type" value="Genomic_DNA"/>
</dbReference>
<dbReference type="SUPFAM" id="SSF101941">
    <property type="entry name" value="NAC domain"/>
    <property type="match status" value="1"/>
</dbReference>
<reference evidence="6" key="1">
    <citation type="submission" date="2024-10" db="EMBL/GenBank/DDBJ databases">
        <authorList>
            <person name="Ryan C."/>
        </authorList>
    </citation>
    <scope>NUCLEOTIDE SEQUENCE [LARGE SCALE GENOMIC DNA]</scope>
</reference>